<evidence type="ECO:0000313" key="2">
    <source>
        <dbReference type="EMBL" id="ORZ36775.1"/>
    </source>
</evidence>
<keyword evidence="3" id="KW-1185">Reference proteome</keyword>
<feature type="transmembrane region" description="Helical" evidence="1">
    <location>
        <begin position="27"/>
        <end position="46"/>
    </location>
</feature>
<dbReference type="OrthoDB" id="2100988at2759"/>
<accession>A0A1Y2HQ92</accession>
<dbReference type="STRING" id="765915.A0A1Y2HQ92"/>
<sequence>MGAVPRTPFPRYVYSPMGGWWSQPKNWKSNTAVVAGGLVLITSLIWKFSNDKQ</sequence>
<dbReference type="EMBL" id="MCFL01000015">
    <property type="protein sequence ID" value="ORZ36775.1"/>
    <property type="molecule type" value="Genomic_DNA"/>
</dbReference>
<reference evidence="2 3" key="1">
    <citation type="submission" date="2016-07" db="EMBL/GenBank/DDBJ databases">
        <title>Pervasive Adenine N6-methylation of Active Genes in Fungi.</title>
        <authorList>
            <consortium name="DOE Joint Genome Institute"/>
            <person name="Mondo S.J."/>
            <person name="Dannebaum R.O."/>
            <person name="Kuo R.C."/>
            <person name="Labutti K."/>
            <person name="Haridas S."/>
            <person name="Kuo A."/>
            <person name="Salamov A."/>
            <person name="Ahrendt S.R."/>
            <person name="Lipzen A."/>
            <person name="Sullivan W."/>
            <person name="Andreopoulos W.B."/>
            <person name="Clum A."/>
            <person name="Lindquist E."/>
            <person name="Daum C."/>
            <person name="Ramamoorthy G.K."/>
            <person name="Gryganskyi A."/>
            <person name="Culley D."/>
            <person name="Magnuson J.K."/>
            <person name="James T.Y."/>
            <person name="O'Malley M.A."/>
            <person name="Stajich J.E."/>
            <person name="Spatafora J.W."/>
            <person name="Visel A."/>
            <person name="Grigoriev I.V."/>
        </authorList>
    </citation>
    <scope>NUCLEOTIDE SEQUENCE [LARGE SCALE GENOMIC DNA]</scope>
    <source>
        <strain evidence="2 3">PL171</strain>
    </source>
</reference>
<dbReference type="AlphaFoldDB" id="A0A1Y2HQ92"/>
<evidence type="ECO:0000313" key="3">
    <source>
        <dbReference type="Proteomes" id="UP000193411"/>
    </source>
</evidence>
<proteinExistence type="predicted"/>
<feature type="non-terminal residue" evidence="2">
    <location>
        <position position="53"/>
    </location>
</feature>
<organism evidence="2 3">
    <name type="scientific">Catenaria anguillulae PL171</name>
    <dbReference type="NCBI Taxonomy" id="765915"/>
    <lineage>
        <taxon>Eukaryota</taxon>
        <taxon>Fungi</taxon>
        <taxon>Fungi incertae sedis</taxon>
        <taxon>Blastocladiomycota</taxon>
        <taxon>Blastocladiomycetes</taxon>
        <taxon>Blastocladiales</taxon>
        <taxon>Catenariaceae</taxon>
        <taxon>Catenaria</taxon>
    </lineage>
</organism>
<gene>
    <name evidence="2" type="ORF">BCR44DRAFT_1375059</name>
</gene>
<keyword evidence="1" id="KW-0472">Membrane</keyword>
<dbReference type="PANTHER" id="PTHR34286">
    <property type="entry name" value="TRANSMEMBRANE PROTEIN"/>
    <property type="match status" value="1"/>
</dbReference>
<keyword evidence="1" id="KW-0812">Transmembrane</keyword>
<protein>
    <submittedName>
        <fullName evidence="2">Uncharacterized protein</fullName>
    </submittedName>
</protein>
<evidence type="ECO:0000256" key="1">
    <source>
        <dbReference type="SAM" id="Phobius"/>
    </source>
</evidence>
<name>A0A1Y2HQ92_9FUNG</name>
<dbReference type="Proteomes" id="UP000193411">
    <property type="component" value="Unassembled WGS sequence"/>
</dbReference>
<dbReference type="PANTHER" id="PTHR34286:SF1">
    <property type="entry name" value="TRANSMEMBRANE PROTEIN"/>
    <property type="match status" value="1"/>
</dbReference>
<comment type="caution">
    <text evidence="2">The sequence shown here is derived from an EMBL/GenBank/DDBJ whole genome shotgun (WGS) entry which is preliminary data.</text>
</comment>
<keyword evidence="1" id="KW-1133">Transmembrane helix</keyword>